<dbReference type="SUPFAM" id="SSF74650">
    <property type="entry name" value="Galactose mutarotase-like"/>
    <property type="match status" value="1"/>
</dbReference>
<reference evidence="4 5" key="1">
    <citation type="submission" date="2019-05" db="EMBL/GenBank/DDBJ databases">
        <title>Dyadobacter AR-3-8 sp. nov., isolated from arctic soil.</title>
        <authorList>
            <person name="Chaudhary D.K."/>
        </authorList>
    </citation>
    <scope>NUCLEOTIDE SEQUENCE [LARGE SCALE GENOMIC DNA]</scope>
    <source>
        <strain evidence="4 5">AR-3-8</strain>
    </source>
</reference>
<organism evidence="4 5">
    <name type="scientific">Dyadobacter frigoris</name>
    <dbReference type="NCBI Taxonomy" id="2576211"/>
    <lineage>
        <taxon>Bacteria</taxon>
        <taxon>Pseudomonadati</taxon>
        <taxon>Bacteroidota</taxon>
        <taxon>Cytophagia</taxon>
        <taxon>Cytophagales</taxon>
        <taxon>Spirosomataceae</taxon>
        <taxon>Dyadobacter</taxon>
    </lineage>
</organism>
<dbReference type="GO" id="GO:0030246">
    <property type="term" value="F:carbohydrate binding"/>
    <property type="evidence" value="ECO:0007669"/>
    <property type="project" value="InterPro"/>
</dbReference>
<dbReference type="OrthoDB" id="9795355at2"/>
<dbReference type="EMBL" id="SZVO01000014">
    <property type="protein sequence ID" value="TKT88706.1"/>
    <property type="molecule type" value="Genomic_DNA"/>
</dbReference>
<dbReference type="GO" id="GO:0016853">
    <property type="term" value="F:isomerase activity"/>
    <property type="evidence" value="ECO:0007669"/>
    <property type="project" value="InterPro"/>
</dbReference>
<dbReference type="Proteomes" id="UP000304900">
    <property type="component" value="Unassembled WGS sequence"/>
</dbReference>
<comment type="subunit">
    <text evidence="2">Monomer.</text>
</comment>
<evidence type="ECO:0000256" key="3">
    <source>
        <dbReference type="ARBA" id="ARBA00022837"/>
    </source>
</evidence>
<dbReference type="InterPro" id="IPR008183">
    <property type="entry name" value="Aldose_1/G6P_1-epimerase"/>
</dbReference>
<dbReference type="Gene3D" id="2.70.98.10">
    <property type="match status" value="1"/>
</dbReference>
<dbReference type="CDD" id="cd09024">
    <property type="entry name" value="Aldose_epim_lacX"/>
    <property type="match status" value="1"/>
</dbReference>
<evidence type="ECO:0000313" key="5">
    <source>
        <dbReference type="Proteomes" id="UP000304900"/>
    </source>
</evidence>
<dbReference type="InterPro" id="IPR011013">
    <property type="entry name" value="Gal_mutarotase_sf_dom"/>
</dbReference>
<sequence length="292" mass="32907">MMATIENDILRIGVSELGAELCEIHSKISGKEYMWDANPDIWGSYAPVLFPVIGAIKDGYVLIKGRQYKVPRHGFVRNNPNVTIVEQTKNSLTYGLKYSEKTLQIYPYEFEFLITFSLEGNKITVSHQIINHGDYTMFFSLGGHPAFKCPVNADEEYEDYYLEFEKTENAATWLLEKDGLVGKTTKPVIQNSNILPLQSDMFDNDALIFKNLNSTSVSLKSKKSAQSVHVEYSGFPYLGIWAKPNAKFVCIEPWLGIADNADSDHNFETKEGILSLAAKDTFNASYLIAIQE</sequence>
<dbReference type="GO" id="GO:0005975">
    <property type="term" value="P:carbohydrate metabolic process"/>
    <property type="evidence" value="ECO:0007669"/>
    <property type="project" value="InterPro"/>
</dbReference>
<dbReference type="Pfam" id="PF01263">
    <property type="entry name" value="Aldose_epim"/>
    <property type="match status" value="1"/>
</dbReference>
<gene>
    <name evidence="4" type="ORF">FDK13_25710</name>
</gene>
<evidence type="ECO:0000313" key="4">
    <source>
        <dbReference type="EMBL" id="TKT88706.1"/>
    </source>
</evidence>
<dbReference type="InterPro" id="IPR037481">
    <property type="entry name" value="LacX"/>
</dbReference>
<evidence type="ECO:0000256" key="1">
    <source>
        <dbReference type="ARBA" id="ARBA00001913"/>
    </source>
</evidence>
<proteinExistence type="predicted"/>
<comment type="cofactor">
    <cofactor evidence="1">
        <name>Ca(2+)</name>
        <dbReference type="ChEBI" id="CHEBI:29108"/>
    </cofactor>
</comment>
<keyword evidence="5" id="KW-1185">Reference proteome</keyword>
<comment type="caution">
    <text evidence="4">The sequence shown here is derived from an EMBL/GenBank/DDBJ whole genome shotgun (WGS) entry which is preliminary data.</text>
</comment>
<dbReference type="AlphaFoldDB" id="A0A4U6CWK9"/>
<protein>
    <submittedName>
        <fullName evidence="4">Aldose 1-epimerase family protein</fullName>
    </submittedName>
</protein>
<accession>A0A4U6CWK9</accession>
<name>A0A4U6CWK9_9BACT</name>
<evidence type="ECO:0000256" key="2">
    <source>
        <dbReference type="ARBA" id="ARBA00011245"/>
    </source>
</evidence>
<keyword evidence="3" id="KW-0106">Calcium</keyword>
<dbReference type="InterPro" id="IPR014718">
    <property type="entry name" value="GH-type_carb-bd"/>
</dbReference>